<evidence type="ECO:0000256" key="4">
    <source>
        <dbReference type="ARBA" id="ARBA00022729"/>
    </source>
</evidence>
<evidence type="ECO:0000256" key="3">
    <source>
        <dbReference type="ARBA" id="ARBA00022723"/>
    </source>
</evidence>
<dbReference type="InterPro" id="IPR011118">
    <property type="entry name" value="Tannase/feruloyl_esterase"/>
</dbReference>
<organism evidence="8 9">
    <name type="scientific">Pararobbsia silviterrae</name>
    <dbReference type="NCBI Taxonomy" id="1792498"/>
    <lineage>
        <taxon>Bacteria</taxon>
        <taxon>Pseudomonadati</taxon>
        <taxon>Pseudomonadota</taxon>
        <taxon>Betaproteobacteria</taxon>
        <taxon>Burkholderiales</taxon>
        <taxon>Burkholderiaceae</taxon>
        <taxon>Pararobbsia</taxon>
    </lineage>
</organism>
<dbReference type="InterPro" id="IPR029058">
    <property type="entry name" value="AB_hydrolase_fold"/>
</dbReference>
<protein>
    <submittedName>
        <fullName evidence="8">Tannase/feruloyl esterase family alpha/beta hydrolase</fullName>
    </submittedName>
</protein>
<accession>A0A494XC05</accession>
<evidence type="ECO:0000256" key="2">
    <source>
        <dbReference type="ARBA" id="ARBA00022487"/>
    </source>
</evidence>
<keyword evidence="9" id="KW-1185">Reference proteome</keyword>
<dbReference type="EMBL" id="RBZU01000013">
    <property type="protein sequence ID" value="RKP47171.1"/>
    <property type="molecule type" value="Genomic_DNA"/>
</dbReference>
<keyword evidence="4" id="KW-0732">Signal</keyword>
<keyword evidence="7" id="KW-1015">Disulfide bond</keyword>
<dbReference type="Pfam" id="PF07519">
    <property type="entry name" value="Tannase"/>
    <property type="match status" value="1"/>
</dbReference>
<dbReference type="Gene3D" id="3.40.50.1820">
    <property type="entry name" value="alpha/beta hydrolase"/>
    <property type="match status" value="1"/>
</dbReference>
<dbReference type="SUPFAM" id="SSF53474">
    <property type="entry name" value="alpha/beta-Hydrolases"/>
    <property type="match status" value="1"/>
</dbReference>
<dbReference type="GO" id="GO:0052689">
    <property type="term" value="F:carboxylic ester hydrolase activity"/>
    <property type="evidence" value="ECO:0007669"/>
    <property type="project" value="UniProtKB-KW"/>
</dbReference>
<name>A0A494XC05_9BURK</name>
<keyword evidence="3" id="KW-0479">Metal-binding</keyword>
<dbReference type="Proteomes" id="UP000270342">
    <property type="component" value="Unassembled WGS sequence"/>
</dbReference>
<dbReference type="PANTHER" id="PTHR33938:SF15">
    <property type="entry name" value="FERULOYL ESTERASE B-RELATED"/>
    <property type="match status" value="1"/>
</dbReference>
<evidence type="ECO:0000256" key="6">
    <source>
        <dbReference type="ARBA" id="ARBA00022837"/>
    </source>
</evidence>
<dbReference type="OrthoDB" id="7062032at2"/>
<evidence type="ECO:0000256" key="1">
    <source>
        <dbReference type="ARBA" id="ARBA00006249"/>
    </source>
</evidence>
<proteinExistence type="inferred from homology"/>
<evidence type="ECO:0000313" key="8">
    <source>
        <dbReference type="EMBL" id="RKP47171.1"/>
    </source>
</evidence>
<comment type="similarity">
    <text evidence="1">Belongs to the tannase family.</text>
</comment>
<dbReference type="GO" id="GO:0046872">
    <property type="term" value="F:metal ion binding"/>
    <property type="evidence" value="ECO:0007669"/>
    <property type="project" value="UniProtKB-KW"/>
</dbReference>
<evidence type="ECO:0000313" key="9">
    <source>
        <dbReference type="Proteomes" id="UP000270342"/>
    </source>
</evidence>
<keyword evidence="6" id="KW-0106">Calcium</keyword>
<dbReference type="AlphaFoldDB" id="A0A494XC05"/>
<evidence type="ECO:0000256" key="5">
    <source>
        <dbReference type="ARBA" id="ARBA00022801"/>
    </source>
</evidence>
<keyword evidence="5 8" id="KW-0378">Hydrolase</keyword>
<keyword evidence="2" id="KW-0719">Serine esterase</keyword>
<sequence length="627" mass="66413">MSLLSRANWIPRVARTRIAPSGCAVDRMTAREHLTRWMRAAFATLFLLLSAGLPMSAHAASSGIANLPAVQPAMDCAAVAALDLNGVTDGTVTITSATVLPAGTVVGMSALPAAVCDVKGTIGPGASLFELQLPTQGWTQRYLQTGCGGLCGNLSINAPMASTCVPVTDGQIAMAATDMGHEGENDGSWALSPQAKIDFAYRAEHATAQVAKAIINKFYARPAKYAYFDGCSDGGREALMEAQRYPDDFDGIAAGAPANDLIVQNTIHHGWAAAVNIDPKTGNYILLASKLPLIHQAVLNACDGLDGVVDGVINVPQACHFDPSSMLCKTGQDPSTCLSSAEADVVRAIHDGAVDANGTHLEQQISREWGSELDWTLFIPTTAAGPSGAINFILPFLQYLDYFNGTNTTATLSSLKFTIDYFMKIMPVSSYLSATDPDLSAFARHGGKLILWQGLADQHITPQGSIEYYEQMKSVMGDAKVDQFAKFYLFPGVAHCGGGTGPNTFDIVTPVMAWVESNATPGSIIASIVNSSGQTTRTRPVFPYPEVARYTGSGSTDDASNFVAAPGSRDSNVSLHWPGEWLYSPGYESWCTTQGSQLVCKGGNGWSSYHKGQISLDDSFGLAGNNH</sequence>
<gene>
    <name evidence="8" type="ORF">D7S86_23040</name>
</gene>
<reference evidence="8 9" key="1">
    <citation type="submission" date="2018-10" db="EMBL/GenBank/DDBJ databases">
        <title>Robbsia sp. DHC34, isolated from soil.</title>
        <authorList>
            <person name="Gao Z.-H."/>
            <person name="Qiu L.-H."/>
        </authorList>
    </citation>
    <scope>NUCLEOTIDE SEQUENCE [LARGE SCALE GENOMIC DNA]</scope>
    <source>
        <strain evidence="8 9">DHC34</strain>
    </source>
</reference>
<dbReference type="PANTHER" id="PTHR33938">
    <property type="entry name" value="FERULOYL ESTERASE B-RELATED"/>
    <property type="match status" value="1"/>
</dbReference>
<evidence type="ECO:0000256" key="7">
    <source>
        <dbReference type="ARBA" id="ARBA00023157"/>
    </source>
</evidence>
<comment type="caution">
    <text evidence="8">The sequence shown here is derived from an EMBL/GenBank/DDBJ whole genome shotgun (WGS) entry which is preliminary data.</text>
</comment>